<dbReference type="OrthoDB" id="9807923at2"/>
<evidence type="ECO:0000313" key="2">
    <source>
        <dbReference type="EMBL" id="SBT20338.1"/>
    </source>
</evidence>
<sequence>MIIGLIIIVVVLLFVAGYVLFTQKYLYVHHSTLLTSPVDSLQEHTLQLEFWPSWLPWGLYDESASVLVNQPNSQSLNDALIQLKGQHLGTLSCHIEQGDDPKLIRLYVTSDHFYLNPIQIQVELTQTEGQQTLLNVTASSELNFWHRYRQNTELKQLHSDMHLLLIRLKARMPTSRDASIHFDVQGCRTLQNVDAVTRPFIVSDRPMSMKMEQGFRDLNTALGPDNPPAGPRFALYEAANLSQHYFVGKLGIPIQCFSPCEAQPEKITFKGKYIGLKYQGSYQHLWLAWHVLHTYSRLHGYKHAKQRMSLEVYETSPRETPEEENYITVLHLPIQ</sequence>
<name>A0A1C3JN56_9GAMM</name>
<evidence type="ECO:0000313" key="1">
    <source>
        <dbReference type="EMBL" id="SBT16622.1"/>
    </source>
</evidence>
<evidence type="ECO:0000313" key="4">
    <source>
        <dbReference type="Proteomes" id="UP000092871"/>
    </source>
</evidence>
<evidence type="ECO:0000313" key="3">
    <source>
        <dbReference type="Proteomes" id="UP000092840"/>
    </source>
</evidence>
<dbReference type="InterPro" id="IPR011256">
    <property type="entry name" value="Reg_factor_effector_dom_sf"/>
</dbReference>
<dbReference type="RefSeq" id="WP_067031938.1">
    <property type="nucleotide sequence ID" value="NZ_FLRA01000003.1"/>
</dbReference>
<reference evidence="1 4" key="1">
    <citation type="submission" date="2016-06" db="EMBL/GenBank/DDBJ databases">
        <authorList>
            <person name="Kjaerup R.B."/>
            <person name="Dalgaard T.S."/>
            <person name="Juul-Madsen H.R."/>
        </authorList>
    </citation>
    <scope>NUCLEOTIDE SEQUENCE [LARGE SCALE GENOMIC DNA]</scope>
    <source>
        <strain evidence="1 4">CECT 5115</strain>
    </source>
</reference>
<organism evidence="1 4">
    <name type="scientific">Marinomonas gallaica</name>
    <dbReference type="NCBI Taxonomy" id="1806667"/>
    <lineage>
        <taxon>Bacteria</taxon>
        <taxon>Pseudomonadati</taxon>
        <taxon>Pseudomonadota</taxon>
        <taxon>Gammaproteobacteria</taxon>
        <taxon>Oceanospirillales</taxon>
        <taxon>Oceanospirillaceae</taxon>
        <taxon>Marinomonas</taxon>
    </lineage>
</organism>
<keyword evidence="3" id="KW-1185">Reference proteome</keyword>
<accession>A0A1C3JN56</accession>
<reference evidence="2 3" key="2">
    <citation type="submission" date="2016-06" db="EMBL/GenBank/DDBJ databases">
        <authorList>
            <person name="Rodrigo-Torres L."/>
            <person name="Arahal D.R."/>
        </authorList>
    </citation>
    <scope>NUCLEOTIDE SEQUENCE [LARGE SCALE GENOMIC DNA]</scope>
    <source>
        <strain evidence="2 3">CECT 5116</strain>
    </source>
</reference>
<dbReference type="SUPFAM" id="SSF55136">
    <property type="entry name" value="Probable bacterial effector-binding domain"/>
    <property type="match status" value="1"/>
</dbReference>
<dbReference type="Proteomes" id="UP000092840">
    <property type="component" value="Unassembled WGS sequence"/>
</dbReference>
<dbReference type="Gene3D" id="3.20.80.10">
    <property type="entry name" value="Regulatory factor, effector binding domain"/>
    <property type="match status" value="1"/>
</dbReference>
<dbReference type="EMBL" id="FLRB01000006">
    <property type="protein sequence ID" value="SBT20338.1"/>
    <property type="molecule type" value="Genomic_DNA"/>
</dbReference>
<gene>
    <name evidence="1" type="ORF">MGA5115_00703</name>
    <name evidence="2" type="ORF">MGA5116_00921</name>
</gene>
<proteinExistence type="predicted"/>
<dbReference type="AlphaFoldDB" id="A0A1C3JN56"/>
<protein>
    <submittedName>
        <fullName evidence="1">Bacterial transcription activator, effector binding domain</fullName>
    </submittedName>
</protein>
<dbReference type="Proteomes" id="UP000092871">
    <property type="component" value="Unassembled WGS sequence"/>
</dbReference>
<dbReference type="EMBL" id="FLRA01000003">
    <property type="protein sequence ID" value="SBT16622.1"/>
    <property type="molecule type" value="Genomic_DNA"/>
</dbReference>